<dbReference type="Pfam" id="PF14560">
    <property type="entry name" value="Ubiquitin_2"/>
    <property type="match status" value="1"/>
</dbReference>
<dbReference type="Gene3D" id="3.10.20.90">
    <property type="entry name" value="Phosphatidylinositol 3-kinase Catalytic Subunit, Chain A, domain 1"/>
    <property type="match status" value="1"/>
</dbReference>
<dbReference type="EMBL" id="QOKY01000129">
    <property type="protein sequence ID" value="RMZ57145.1"/>
    <property type="molecule type" value="Genomic_DNA"/>
</dbReference>
<dbReference type="GO" id="GO:0007021">
    <property type="term" value="P:tubulin complex assembly"/>
    <property type="evidence" value="ECO:0007669"/>
    <property type="project" value="InterPro"/>
</dbReference>
<dbReference type="GO" id="GO:0031122">
    <property type="term" value="P:cytoplasmic microtubule organization"/>
    <property type="evidence" value="ECO:0007669"/>
    <property type="project" value="TreeGrafter"/>
</dbReference>
<dbReference type="AlphaFoldDB" id="A0A3M7L546"/>
<dbReference type="PROSITE" id="PS50245">
    <property type="entry name" value="CAP_GLY_2"/>
    <property type="match status" value="1"/>
</dbReference>
<keyword evidence="3" id="KW-0143">Chaperone</keyword>
<proteinExistence type="inferred from homology"/>
<organism evidence="7 8">
    <name type="scientific">Auxenochlorella protothecoides</name>
    <name type="common">Green microalga</name>
    <name type="synonym">Chlorella protothecoides</name>
    <dbReference type="NCBI Taxonomy" id="3075"/>
    <lineage>
        <taxon>Eukaryota</taxon>
        <taxon>Viridiplantae</taxon>
        <taxon>Chlorophyta</taxon>
        <taxon>core chlorophytes</taxon>
        <taxon>Trebouxiophyceae</taxon>
        <taxon>Chlorellales</taxon>
        <taxon>Chlorellaceae</taxon>
        <taxon>Auxenochlorella</taxon>
    </lineage>
</organism>
<dbReference type="SUPFAM" id="SSF54236">
    <property type="entry name" value="Ubiquitin-like"/>
    <property type="match status" value="1"/>
</dbReference>
<comment type="subcellular location">
    <subcellularLocation>
        <location evidence="1">Cytoplasm</location>
    </subcellularLocation>
</comment>
<dbReference type="GO" id="GO:0043014">
    <property type="term" value="F:alpha-tubulin binding"/>
    <property type="evidence" value="ECO:0007669"/>
    <property type="project" value="InterPro"/>
</dbReference>
<dbReference type="SMART" id="SM00213">
    <property type="entry name" value="UBQ"/>
    <property type="match status" value="1"/>
</dbReference>
<protein>
    <recommendedName>
        <fullName evidence="6">CAP-Gly domain-containing protein</fullName>
    </recommendedName>
</protein>
<reference evidence="8" key="1">
    <citation type="journal article" date="2018" name="Algal Res.">
        <title>Characterization of plant carbon substrate utilization by Auxenochlorella protothecoides.</title>
        <authorList>
            <person name="Vogler B.W."/>
            <person name="Starkenburg S.R."/>
            <person name="Sudasinghe N."/>
            <person name="Schambach J.Y."/>
            <person name="Rollin J.A."/>
            <person name="Pattathil S."/>
            <person name="Barry A.N."/>
        </authorList>
    </citation>
    <scope>NUCLEOTIDE SEQUENCE [LARGE SCALE GENOMIC DNA]</scope>
    <source>
        <strain evidence="8">UTEX 25</strain>
    </source>
</reference>
<evidence type="ECO:0000256" key="4">
    <source>
        <dbReference type="ARBA" id="ARBA00025779"/>
    </source>
</evidence>
<dbReference type="InterPro" id="IPR029071">
    <property type="entry name" value="Ubiquitin-like_domsf"/>
</dbReference>
<dbReference type="Proteomes" id="UP000279271">
    <property type="component" value="Unassembled WGS sequence"/>
</dbReference>
<keyword evidence="2" id="KW-0963">Cytoplasm</keyword>
<evidence type="ECO:0000256" key="2">
    <source>
        <dbReference type="ARBA" id="ARBA00022490"/>
    </source>
</evidence>
<dbReference type="GO" id="GO:0035371">
    <property type="term" value="C:microtubule plus-end"/>
    <property type="evidence" value="ECO:0007669"/>
    <property type="project" value="TreeGrafter"/>
</dbReference>
<dbReference type="Gene3D" id="2.30.30.190">
    <property type="entry name" value="CAP Gly-rich-like domain"/>
    <property type="match status" value="1"/>
</dbReference>
<dbReference type="SUPFAM" id="SSF74924">
    <property type="entry name" value="Cap-Gly domain"/>
    <property type="match status" value="1"/>
</dbReference>
<evidence type="ECO:0000256" key="1">
    <source>
        <dbReference type="ARBA" id="ARBA00004496"/>
    </source>
</evidence>
<feature type="region of interest" description="Disordered" evidence="5">
    <location>
        <begin position="140"/>
        <end position="164"/>
    </location>
</feature>
<dbReference type="GO" id="GO:0005634">
    <property type="term" value="C:nucleus"/>
    <property type="evidence" value="ECO:0007669"/>
    <property type="project" value="TreeGrafter"/>
</dbReference>
<dbReference type="PANTHER" id="PTHR18916">
    <property type="entry name" value="DYNACTIN 1-RELATED MICROTUBULE-BINDING"/>
    <property type="match status" value="1"/>
</dbReference>
<accession>A0A3M7L546</accession>
<dbReference type="CDD" id="cd01789">
    <property type="entry name" value="Ubl_TBCB"/>
    <property type="match status" value="1"/>
</dbReference>
<dbReference type="InterPro" id="IPR000626">
    <property type="entry name" value="Ubiquitin-like_dom"/>
</dbReference>
<evidence type="ECO:0000256" key="5">
    <source>
        <dbReference type="SAM" id="MobiDB-lite"/>
    </source>
</evidence>
<dbReference type="GO" id="GO:0005737">
    <property type="term" value="C:cytoplasm"/>
    <property type="evidence" value="ECO:0007669"/>
    <property type="project" value="UniProtKB-SubCell"/>
</dbReference>
<evidence type="ECO:0000313" key="8">
    <source>
        <dbReference type="Proteomes" id="UP000279271"/>
    </source>
</evidence>
<evidence type="ECO:0000259" key="6">
    <source>
        <dbReference type="PROSITE" id="PS50245"/>
    </source>
</evidence>
<dbReference type="GO" id="GO:0007023">
    <property type="term" value="P:post-chaperonin tubulin folding pathway"/>
    <property type="evidence" value="ECO:0007669"/>
    <property type="project" value="InterPro"/>
</dbReference>
<sequence length="258" mass="28440">MQNQSDSTVLLSVTHSNLKARFMEIRFDRHMTVSAVKDKLCFHTGSAPSAMTLSLRAAGGGASTILQNDKKLGYYSPQDRDTLHVEDLDPTSASRNGWLEDTSKVEKYVMSDEDYNRRDGTYRKFKETKLQEDPTWTLEKEMEARSKARGATGPAPQGPAPDDSFQEELAAGIAVGTRCEVQGGRRGTVRFVGRCPSLPAGFWIGVEYDEPVGKNDGSARGHRCFTCAPGYGSFVRPDLVKVGDFPAHDFAFSDDDEI</sequence>
<dbReference type="InterPro" id="IPR036859">
    <property type="entry name" value="CAP-Gly_dom_sf"/>
</dbReference>
<dbReference type="Pfam" id="PF01302">
    <property type="entry name" value="CAP_GLY"/>
    <property type="match status" value="1"/>
</dbReference>
<dbReference type="SMART" id="SM01052">
    <property type="entry name" value="CAP_GLY"/>
    <property type="match status" value="1"/>
</dbReference>
<comment type="similarity">
    <text evidence="4">Belongs to the TBCB family.</text>
</comment>
<feature type="domain" description="CAP-Gly" evidence="6">
    <location>
        <begin position="200"/>
        <end position="236"/>
    </location>
</feature>
<dbReference type="PANTHER" id="PTHR18916:SF85">
    <property type="entry name" value="TUBULIN-FOLDING COFACTOR B"/>
    <property type="match status" value="1"/>
</dbReference>
<dbReference type="InterPro" id="IPR045172">
    <property type="entry name" value="TBCB_Ubl"/>
</dbReference>
<gene>
    <name evidence="7" type="ORF">APUTEX25_003602</name>
</gene>
<dbReference type="GO" id="GO:0051010">
    <property type="term" value="F:microtubule plus-end binding"/>
    <property type="evidence" value="ECO:0007669"/>
    <property type="project" value="TreeGrafter"/>
</dbReference>
<comment type="caution">
    <text evidence="7">The sequence shown here is derived from an EMBL/GenBank/DDBJ whole genome shotgun (WGS) entry which is preliminary data.</text>
</comment>
<evidence type="ECO:0000256" key="3">
    <source>
        <dbReference type="ARBA" id="ARBA00023186"/>
    </source>
</evidence>
<evidence type="ECO:0000313" key="7">
    <source>
        <dbReference type="EMBL" id="RMZ57145.1"/>
    </source>
</evidence>
<dbReference type="InterPro" id="IPR000938">
    <property type="entry name" value="CAP-Gly_domain"/>
</dbReference>
<name>A0A3M7L546_AUXPR</name>